<dbReference type="Pfam" id="PF02653">
    <property type="entry name" value="BPD_transp_2"/>
    <property type="match status" value="1"/>
</dbReference>
<keyword evidence="5 6" id="KW-0472">Membrane</keyword>
<protein>
    <submittedName>
        <fullName evidence="7">Sugar ABC transporter permease</fullName>
    </submittedName>
</protein>
<comment type="caution">
    <text evidence="7">The sequence shown here is derived from an EMBL/GenBank/DDBJ whole genome shotgun (WGS) entry which is preliminary data.</text>
</comment>
<dbReference type="InterPro" id="IPR001851">
    <property type="entry name" value="ABC_transp_permease"/>
</dbReference>
<feature type="transmembrane region" description="Helical" evidence="6">
    <location>
        <begin position="131"/>
        <end position="150"/>
    </location>
</feature>
<feature type="transmembrane region" description="Helical" evidence="6">
    <location>
        <begin position="222"/>
        <end position="242"/>
    </location>
</feature>
<evidence type="ECO:0000256" key="6">
    <source>
        <dbReference type="SAM" id="Phobius"/>
    </source>
</evidence>
<feature type="transmembrane region" description="Helical" evidence="6">
    <location>
        <begin position="304"/>
        <end position="323"/>
    </location>
</feature>
<sequence length="329" mass="33732">MTTSVARAKPLQRSFAEKLALDRFSGVLVLAVLVVIFGTALPDTFLTATTLKAVSQNQAVTFMAALALILPLAAGIFDLSVAATLGVAVVLSLKLIEGGTPVVLAILATFGVGLVIGVVNGVVIVGLQVSSFIATLGMSSVLAAIAYWITDGNQLVGTNDNAHSFTKLGQGTLVGLAYPVWYAVVVAIIIWYVTEATTVGRYLYGIGGNSEAARLAGVRVNLISFGSLVASGLIASFAGVVLSAQLGTGGPDIGTPYLLPAFSTVLLGATQVRNNGRVNVLGTLVACVLLATGIYGLQLAGAPSWISSLFNGCALILAVALSVRLTRRR</sequence>
<evidence type="ECO:0000256" key="3">
    <source>
        <dbReference type="ARBA" id="ARBA00022692"/>
    </source>
</evidence>
<feature type="transmembrane region" description="Helical" evidence="6">
    <location>
        <begin position="278"/>
        <end position="298"/>
    </location>
</feature>
<dbReference type="Proteomes" id="UP000377595">
    <property type="component" value="Unassembled WGS sequence"/>
</dbReference>
<dbReference type="EMBL" id="BLAF01000004">
    <property type="protein sequence ID" value="GES17568.1"/>
    <property type="molecule type" value="Genomic_DNA"/>
</dbReference>
<keyword evidence="2" id="KW-1003">Cell membrane</keyword>
<dbReference type="GO" id="GO:0022857">
    <property type="term" value="F:transmembrane transporter activity"/>
    <property type="evidence" value="ECO:0007669"/>
    <property type="project" value="InterPro"/>
</dbReference>
<accession>A0A5M3XHL1</accession>
<dbReference type="CDD" id="cd06579">
    <property type="entry name" value="TM_PBP1_transp_AraH_like"/>
    <property type="match status" value="1"/>
</dbReference>
<keyword evidence="3 6" id="KW-0812">Transmembrane</keyword>
<feature type="transmembrane region" description="Helical" evidence="6">
    <location>
        <begin position="21"/>
        <end position="41"/>
    </location>
</feature>
<feature type="transmembrane region" description="Helical" evidence="6">
    <location>
        <begin position="61"/>
        <end position="90"/>
    </location>
</feature>
<evidence type="ECO:0000256" key="2">
    <source>
        <dbReference type="ARBA" id="ARBA00022475"/>
    </source>
</evidence>
<feature type="transmembrane region" description="Helical" evidence="6">
    <location>
        <begin position="102"/>
        <end position="125"/>
    </location>
</feature>
<keyword evidence="8" id="KW-1185">Reference proteome</keyword>
<proteinExistence type="predicted"/>
<gene>
    <name evidence="7" type="ORF">Aple_004630</name>
</gene>
<dbReference type="PANTHER" id="PTHR32196">
    <property type="entry name" value="ABC TRANSPORTER PERMEASE PROTEIN YPHD-RELATED-RELATED"/>
    <property type="match status" value="1"/>
</dbReference>
<reference evidence="7 8" key="1">
    <citation type="submission" date="2019-10" db="EMBL/GenBank/DDBJ databases">
        <title>Whole genome shotgun sequence of Acrocarpospora pleiomorpha NBRC 16267.</title>
        <authorList>
            <person name="Ichikawa N."/>
            <person name="Kimura A."/>
            <person name="Kitahashi Y."/>
            <person name="Komaki H."/>
            <person name="Oguchi A."/>
        </authorList>
    </citation>
    <scope>NUCLEOTIDE SEQUENCE [LARGE SCALE GENOMIC DNA]</scope>
    <source>
        <strain evidence="7 8">NBRC 16267</strain>
    </source>
</reference>
<comment type="subcellular location">
    <subcellularLocation>
        <location evidence="1">Cell membrane</location>
        <topology evidence="1">Multi-pass membrane protein</topology>
    </subcellularLocation>
</comment>
<keyword evidence="4 6" id="KW-1133">Transmembrane helix</keyword>
<name>A0A5M3XHL1_9ACTN</name>
<evidence type="ECO:0000256" key="1">
    <source>
        <dbReference type="ARBA" id="ARBA00004651"/>
    </source>
</evidence>
<dbReference type="GO" id="GO:0005886">
    <property type="term" value="C:plasma membrane"/>
    <property type="evidence" value="ECO:0007669"/>
    <property type="project" value="UniProtKB-SubCell"/>
</dbReference>
<evidence type="ECO:0000313" key="8">
    <source>
        <dbReference type="Proteomes" id="UP000377595"/>
    </source>
</evidence>
<evidence type="ECO:0000256" key="5">
    <source>
        <dbReference type="ARBA" id="ARBA00023136"/>
    </source>
</evidence>
<evidence type="ECO:0000313" key="7">
    <source>
        <dbReference type="EMBL" id="GES17568.1"/>
    </source>
</evidence>
<dbReference type="OrthoDB" id="3468954at2"/>
<organism evidence="7 8">
    <name type="scientific">Acrocarpospora pleiomorpha</name>
    <dbReference type="NCBI Taxonomy" id="90975"/>
    <lineage>
        <taxon>Bacteria</taxon>
        <taxon>Bacillati</taxon>
        <taxon>Actinomycetota</taxon>
        <taxon>Actinomycetes</taxon>
        <taxon>Streptosporangiales</taxon>
        <taxon>Streptosporangiaceae</taxon>
        <taxon>Acrocarpospora</taxon>
    </lineage>
</organism>
<feature type="transmembrane region" description="Helical" evidence="6">
    <location>
        <begin position="171"/>
        <end position="193"/>
    </location>
</feature>
<evidence type="ECO:0000256" key="4">
    <source>
        <dbReference type="ARBA" id="ARBA00022989"/>
    </source>
</evidence>
<dbReference type="AlphaFoldDB" id="A0A5M3XHL1"/>